<organism evidence="2">
    <name type="scientific">marine sediment metagenome</name>
    <dbReference type="NCBI Taxonomy" id="412755"/>
    <lineage>
        <taxon>unclassified sequences</taxon>
        <taxon>metagenomes</taxon>
        <taxon>ecological metagenomes</taxon>
    </lineage>
</organism>
<protein>
    <submittedName>
        <fullName evidence="2">Uncharacterized protein</fullName>
    </submittedName>
</protein>
<evidence type="ECO:0000256" key="1">
    <source>
        <dbReference type="SAM" id="MobiDB-lite"/>
    </source>
</evidence>
<sequence length="57" mass="6571">MTKPVYEIEGHKKHNRGHGNRHDTEANIATSEETIPEQSKVNHRLSCSSFQHCEQDQ</sequence>
<feature type="compositionally biased region" description="Basic and acidic residues" evidence="1">
    <location>
        <begin position="1"/>
        <end position="10"/>
    </location>
</feature>
<accession>X1IX79</accession>
<name>X1IX79_9ZZZZ</name>
<feature type="region of interest" description="Disordered" evidence="1">
    <location>
        <begin position="1"/>
        <end position="43"/>
    </location>
</feature>
<feature type="compositionally biased region" description="Polar residues" evidence="1">
    <location>
        <begin position="27"/>
        <end position="43"/>
    </location>
</feature>
<evidence type="ECO:0000313" key="2">
    <source>
        <dbReference type="EMBL" id="GAH73855.1"/>
    </source>
</evidence>
<proteinExistence type="predicted"/>
<dbReference type="EMBL" id="BARU01028722">
    <property type="protein sequence ID" value="GAH73855.1"/>
    <property type="molecule type" value="Genomic_DNA"/>
</dbReference>
<reference evidence="2" key="1">
    <citation type="journal article" date="2014" name="Front. Microbiol.">
        <title>High frequency of phylogenetically diverse reductive dehalogenase-homologous genes in deep subseafloor sedimentary metagenomes.</title>
        <authorList>
            <person name="Kawai M."/>
            <person name="Futagami T."/>
            <person name="Toyoda A."/>
            <person name="Takaki Y."/>
            <person name="Nishi S."/>
            <person name="Hori S."/>
            <person name="Arai W."/>
            <person name="Tsubouchi T."/>
            <person name="Morono Y."/>
            <person name="Uchiyama I."/>
            <person name="Ito T."/>
            <person name="Fujiyama A."/>
            <person name="Inagaki F."/>
            <person name="Takami H."/>
        </authorList>
    </citation>
    <scope>NUCLEOTIDE SEQUENCE</scope>
    <source>
        <strain evidence="2">Expedition CK06-06</strain>
    </source>
</reference>
<comment type="caution">
    <text evidence="2">The sequence shown here is derived from an EMBL/GenBank/DDBJ whole genome shotgun (WGS) entry which is preliminary data.</text>
</comment>
<dbReference type="AlphaFoldDB" id="X1IX79"/>
<gene>
    <name evidence="2" type="ORF">S03H2_45805</name>
</gene>